<keyword evidence="2" id="KW-0479">Metal-binding</keyword>
<dbReference type="InterPro" id="IPR036864">
    <property type="entry name" value="Zn2-C6_fun-type_DNA-bd_sf"/>
</dbReference>
<comment type="subcellular location">
    <subcellularLocation>
        <location evidence="1">Nucleus</location>
    </subcellularLocation>
</comment>
<dbReference type="GO" id="GO:0006351">
    <property type="term" value="P:DNA-templated transcription"/>
    <property type="evidence" value="ECO:0007669"/>
    <property type="project" value="InterPro"/>
</dbReference>
<dbReference type="Pfam" id="PF04082">
    <property type="entry name" value="Fungal_trans"/>
    <property type="match status" value="1"/>
</dbReference>
<dbReference type="PROSITE" id="PS00463">
    <property type="entry name" value="ZN2_CY6_FUNGAL_1"/>
    <property type="match status" value="1"/>
</dbReference>
<dbReference type="InParanoid" id="A0A5J5FBG2"/>
<feature type="compositionally biased region" description="Basic and acidic residues" evidence="4">
    <location>
        <begin position="682"/>
        <end position="695"/>
    </location>
</feature>
<dbReference type="GO" id="GO:0005634">
    <property type="term" value="C:nucleus"/>
    <property type="evidence" value="ECO:0007669"/>
    <property type="project" value="UniProtKB-SubCell"/>
</dbReference>
<feature type="domain" description="Zn(2)-C6 fungal-type" evidence="5">
    <location>
        <begin position="39"/>
        <end position="70"/>
    </location>
</feature>
<evidence type="ECO:0000256" key="3">
    <source>
        <dbReference type="ARBA" id="ARBA00023242"/>
    </source>
</evidence>
<dbReference type="Gene3D" id="4.10.240.10">
    <property type="entry name" value="Zn(2)-C6 fungal-type DNA-binding domain"/>
    <property type="match status" value="1"/>
</dbReference>
<feature type="region of interest" description="Disordered" evidence="4">
    <location>
        <begin position="682"/>
        <end position="738"/>
    </location>
</feature>
<comment type="caution">
    <text evidence="6">The sequence shown here is derived from an EMBL/GenBank/DDBJ whole genome shotgun (WGS) entry which is preliminary data.</text>
</comment>
<reference evidence="6 7" key="1">
    <citation type="submission" date="2019-09" db="EMBL/GenBank/DDBJ databases">
        <title>Draft genome of the ectomycorrhizal ascomycete Sphaerosporella brunnea.</title>
        <authorList>
            <consortium name="DOE Joint Genome Institute"/>
            <person name="Benucci G.M."/>
            <person name="Marozzi G."/>
            <person name="Antonielli L."/>
            <person name="Sanchez S."/>
            <person name="Marco P."/>
            <person name="Wang X."/>
            <person name="Falini L.B."/>
            <person name="Barry K."/>
            <person name="Haridas S."/>
            <person name="Lipzen A."/>
            <person name="Labutti K."/>
            <person name="Grigoriev I.V."/>
            <person name="Murat C."/>
            <person name="Martin F."/>
            <person name="Albertini E."/>
            <person name="Donnini D."/>
            <person name="Bonito G."/>
        </authorList>
    </citation>
    <scope>NUCLEOTIDE SEQUENCE [LARGE SCALE GENOMIC DNA]</scope>
    <source>
        <strain evidence="6 7">Sb_GMNB300</strain>
    </source>
</reference>
<evidence type="ECO:0000256" key="1">
    <source>
        <dbReference type="ARBA" id="ARBA00004123"/>
    </source>
</evidence>
<evidence type="ECO:0000256" key="4">
    <source>
        <dbReference type="SAM" id="MobiDB-lite"/>
    </source>
</evidence>
<feature type="compositionally biased region" description="Low complexity" evidence="4">
    <location>
        <begin position="696"/>
        <end position="706"/>
    </location>
</feature>
<dbReference type="GO" id="GO:0008270">
    <property type="term" value="F:zinc ion binding"/>
    <property type="evidence" value="ECO:0007669"/>
    <property type="project" value="InterPro"/>
</dbReference>
<dbReference type="Proteomes" id="UP000326924">
    <property type="component" value="Unassembled WGS sequence"/>
</dbReference>
<sequence>MTPTSPSSSSHSPPDQQQHTPNANHSYRVVRKRNRVPLSCAPCRLRKLKCNRQTPCENCIRRNDIPGCTYATSTQSARNRKQSGAASAGSSSDEMQSRIDRLEGLVLSLMSGNSNNVSPRARDARSSSSGGGAASYTESRDGDAEDDDDAMGYDEHDGNHGNHVRREKTVEEDVEEVRNALGVMKVMGGKTYYRGETHWAAILSEITEVKKYFDETKQKYENELATMRCQSTIAKLQTAGFPFSAGPPPTKQEILNLVPKQAMVDQLVDCYFRNHDPLFHVLHRPSFYKQYEDFWRNPSKVDILWLGLLMVIMSISVKIQNHVGGQSMEIEGLDTVEMHHAYRTAAEQCLIIGEYTKKLYLHTIQTLILLATSGPEENGWLFMGMVIRLAMSMGLHRDPRNFPAITQGEGEMRRRLWTMITCIDLLSSIQIGLPTMIKKDECDTKLPLNLHDDEIGENVTTLPPERGGDQLTGVCYMIWKATMAHTLWEVIQQVNSVHARPVYDVVLKLEAEINERYSRVPAFLHIKTIEESVHDPAWLIIQRYNLDILRHLALLTLHRPYAAKARLNPRFMHSYRQCVSSAVTLLKHQDDIFTQSETTLRHARWYTDTQGTQEFLRAAMIVCMHLSCPQGDDALNPEDRKRKFEALLRAREITEKLRGDSLESQKVHGVISIMIEKLKRDEPVHAERMRKRAEQLQHTQQPQTPLSAFDRRVAAYSNSSGPDLSAASSTQAVPAEPLRSEQAAAMTLGMMSGGGLTPNSAFATLYDRPVVSTPGGTLNLPDATSVEAPPLSPPASGLSPPGWNTLWGSSMGGFELPQGSDWDEWDSFMKGIDLDSSQLGGFPVLPGIGSYPMQQERK</sequence>
<protein>
    <submittedName>
        <fullName evidence="6">Fungal-specific transcription factor domain-containing protein</fullName>
    </submittedName>
</protein>
<feature type="region of interest" description="Disordered" evidence="4">
    <location>
        <begin position="1"/>
        <end position="30"/>
    </location>
</feature>
<dbReference type="EMBL" id="VXIS01000001">
    <property type="protein sequence ID" value="KAA8915023.1"/>
    <property type="molecule type" value="Genomic_DNA"/>
</dbReference>
<dbReference type="PANTHER" id="PTHR31001">
    <property type="entry name" value="UNCHARACTERIZED TRANSCRIPTIONAL REGULATORY PROTEIN"/>
    <property type="match status" value="1"/>
</dbReference>
<proteinExistence type="predicted"/>
<dbReference type="InterPro" id="IPR007219">
    <property type="entry name" value="XnlR_reg_dom"/>
</dbReference>
<dbReference type="PROSITE" id="PS50048">
    <property type="entry name" value="ZN2_CY6_FUNGAL_2"/>
    <property type="match status" value="1"/>
</dbReference>
<feature type="region of interest" description="Disordered" evidence="4">
    <location>
        <begin position="111"/>
        <end position="171"/>
    </location>
</feature>
<gene>
    <name evidence="6" type="ORF">FN846DRAFT_3615</name>
</gene>
<keyword evidence="7" id="KW-1185">Reference proteome</keyword>
<organism evidence="6 7">
    <name type="scientific">Sphaerosporella brunnea</name>
    <dbReference type="NCBI Taxonomy" id="1250544"/>
    <lineage>
        <taxon>Eukaryota</taxon>
        <taxon>Fungi</taxon>
        <taxon>Dikarya</taxon>
        <taxon>Ascomycota</taxon>
        <taxon>Pezizomycotina</taxon>
        <taxon>Pezizomycetes</taxon>
        <taxon>Pezizales</taxon>
        <taxon>Pyronemataceae</taxon>
        <taxon>Sphaerosporella</taxon>
    </lineage>
</organism>
<feature type="compositionally biased region" description="Low complexity" evidence="4">
    <location>
        <begin position="1"/>
        <end position="21"/>
    </location>
</feature>
<keyword evidence="3" id="KW-0539">Nucleus</keyword>
<dbReference type="GO" id="GO:0003677">
    <property type="term" value="F:DNA binding"/>
    <property type="evidence" value="ECO:0007669"/>
    <property type="project" value="InterPro"/>
</dbReference>
<feature type="compositionally biased region" description="Low complexity" evidence="4">
    <location>
        <begin position="83"/>
        <end position="92"/>
    </location>
</feature>
<dbReference type="CDD" id="cd12148">
    <property type="entry name" value="fungal_TF_MHR"/>
    <property type="match status" value="1"/>
</dbReference>
<feature type="compositionally biased region" description="Acidic residues" evidence="4">
    <location>
        <begin position="143"/>
        <end position="152"/>
    </location>
</feature>
<evidence type="ECO:0000259" key="5">
    <source>
        <dbReference type="PROSITE" id="PS50048"/>
    </source>
</evidence>
<evidence type="ECO:0000313" key="7">
    <source>
        <dbReference type="Proteomes" id="UP000326924"/>
    </source>
</evidence>
<dbReference type="PANTHER" id="PTHR31001:SF49">
    <property type="entry name" value="ZN(II)2CYS6 TRANSCRIPTION FACTOR (EUROFUNG)"/>
    <property type="match status" value="1"/>
</dbReference>
<dbReference type="GO" id="GO:0000981">
    <property type="term" value="F:DNA-binding transcription factor activity, RNA polymerase II-specific"/>
    <property type="evidence" value="ECO:0007669"/>
    <property type="project" value="InterPro"/>
</dbReference>
<evidence type="ECO:0000256" key="2">
    <source>
        <dbReference type="ARBA" id="ARBA00022723"/>
    </source>
</evidence>
<dbReference type="SMART" id="SM00906">
    <property type="entry name" value="Fungal_trans"/>
    <property type="match status" value="1"/>
</dbReference>
<dbReference type="SUPFAM" id="SSF57701">
    <property type="entry name" value="Zn2/Cys6 DNA-binding domain"/>
    <property type="match status" value="1"/>
</dbReference>
<accession>A0A5J5FBG2</accession>
<feature type="compositionally biased region" description="Polar residues" evidence="4">
    <location>
        <begin position="716"/>
        <end position="732"/>
    </location>
</feature>
<feature type="region of interest" description="Disordered" evidence="4">
    <location>
        <begin position="72"/>
        <end position="97"/>
    </location>
</feature>
<dbReference type="CDD" id="cd00067">
    <property type="entry name" value="GAL4"/>
    <property type="match status" value="1"/>
</dbReference>
<dbReference type="InterPro" id="IPR001138">
    <property type="entry name" value="Zn2Cys6_DnaBD"/>
</dbReference>
<evidence type="ECO:0000313" key="6">
    <source>
        <dbReference type="EMBL" id="KAA8915023.1"/>
    </source>
</evidence>
<dbReference type="SMART" id="SM00066">
    <property type="entry name" value="GAL4"/>
    <property type="match status" value="1"/>
</dbReference>
<dbReference type="OrthoDB" id="762982at2759"/>
<dbReference type="AlphaFoldDB" id="A0A5J5FBG2"/>
<feature type="region of interest" description="Disordered" evidence="4">
    <location>
        <begin position="776"/>
        <end position="804"/>
    </location>
</feature>
<dbReference type="InterPro" id="IPR050613">
    <property type="entry name" value="Sec_Metabolite_Reg"/>
</dbReference>
<dbReference type="Pfam" id="PF00172">
    <property type="entry name" value="Zn_clus"/>
    <property type="match status" value="1"/>
</dbReference>
<name>A0A5J5FBG2_9PEZI</name>